<evidence type="ECO:0000313" key="4">
    <source>
        <dbReference type="Proteomes" id="UP000092461"/>
    </source>
</evidence>
<evidence type="ECO:0000256" key="1">
    <source>
        <dbReference type="SAM" id="MobiDB-lite"/>
    </source>
</evidence>
<feature type="compositionally biased region" description="Polar residues" evidence="1">
    <location>
        <begin position="81"/>
        <end position="93"/>
    </location>
</feature>
<dbReference type="InterPro" id="IPR028171">
    <property type="entry name" value="Codanin-1_C"/>
</dbReference>
<sequence length="1139" mass="129187">MEDFAIYFLNLIKTQTEEITRSAPSVTTTPRKSPGNADSLAENFPSLSSTQQTLHETTSMCLETREIRTSTPIKSPGWGNSVGNQSSTPNSRKTYSRTICLADFLMSPQEPRGRKNKATQHARTMSADQVKPKRRVVPLSVPKNPPANEQFLTSSFRSDNNLETLMRQQQELERTEGREDERFLLKMHKDLISQDFESEKLDSRSLEPVKSQKVTIDLSAVTNSQTLNLFACIYSTLIDWNLMTNVLSELAFLLNLLNADFVTNNNDVGNRPHEVFKSANNCVFFAFGVLNRQRKLLALLDAPTIRILLDYERISQLQESLHKFLTSVHRHKVQLISSQRANEGLGNVSVGQGNVFYQQENDTRENFPSAKEFAAFKNQRDGFYTILKAWEVNHLNATWDFSRGLAPKVRQLLAQLPLPVNMAHLAKLFTAQLIISCSHEDAVSQLQDDLGANVDIGKLSKLSQRLTAPGHSSAELQFPGVQVFFRDFIIAAEGCCVFVEQLKFALIAELTELNDAPFETINFSSSEENLNEFNDVVVNPDKISTMRTLAKFLGFTMSRPFPYENGRNSVVDSQQIALRNSLQPQFDVKKILLNAMEENKLLVTIPWLVEYLSMLDHVTMQLDYYRSLMDLLYKLHVNLGLGKLHLTPTCLFILRLCLGWLFDRPNILADDYYDYRRRQRVPLGRNPGNRIKNGRRENERSLLRTLTPTLEAILNAACPFLGDFRLSVMPTRDTKTVSRTGRYRHITTKLTTESPKKKSSSQDAQKLLIDAFLQSQSPSMRKIVDFVTERVTSAAIKNFQVLYFLDIRKGTQKEVREIQEDDHEVILKCLHRIYGEAQEKLNKAWDDSVPVMIAERVIGALDALLAIETPDAVKKTCGDIVKQRCLARAEDWRTLHSKEMSFLHDDLTVEAIKIAKNIHSAQQGGAAEMKIDISGPLPSDVFEKLQQFLHTASMKPSELSGEALLQWLEDLKNCLAINTFVPQIYKTAAFMLHELMQITINQRCDLVSQEVIQGAIACWQQPVVAPFVTPPPKLDAEEAKSYVFAHLFHILNIENISRKSPEVQRKFLHFLTSLIRAGFVSQHNLLKQTKNTNKWPEEAKKFLSRISKEIFGDNSKKLACHGGDCDADDLANIVPDLHL</sequence>
<dbReference type="InterPro" id="IPR040031">
    <property type="entry name" value="Codanin-1"/>
</dbReference>
<organism evidence="3 4">
    <name type="scientific">Lutzomyia longipalpis</name>
    <name type="common">Sand fly</name>
    <dbReference type="NCBI Taxonomy" id="7200"/>
    <lineage>
        <taxon>Eukaryota</taxon>
        <taxon>Metazoa</taxon>
        <taxon>Ecdysozoa</taxon>
        <taxon>Arthropoda</taxon>
        <taxon>Hexapoda</taxon>
        <taxon>Insecta</taxon>
        <taxon>Pterygota</taxon>
        <taxon>Neoptera</taxon>
        <taxon>Endopterygota</taxon>
        <taxon>Diptera</taxon>
        <taxon>Nematocera</taxon>
        <taxon>Psychodoidea</taxon>
        <taxon>Psychodidae</taxon>
        <taxon>Lutzomyia</taxon>
        <taxon>Lutzomyia</taxon>
    </lineage>
</organism>
<dbReference type="VEuPathDB" id="VectorBase:LLONM1_000524"/>
<dbReference type="PANTHER" id="PTHR28678">
    <property type="entry name" value="CODANIN-1"/>
    <property type="match status" value="1"/>
</dbReference>
<name>A0A1B0CQ09_LUTLO</name>
<dbReference type="EMBL" id="AJWK01022906">
    <property type="status" value="NOT_ANNOTATED_CDS"/>
    <property type="molecule type" value="Genomic_DNA"/>
</dbReference>
<dbReference type="PANTHER" id="PTHR28678:SF1">
    <property type="entry name" value="CODANIN-1"/>
    <property type="match status" value="1"/>
</dbReference>
<dbReference type="EnsemblMetazoa" id="LLOJ006958-RA">
    <property type="protein sequence ID" value="LLOJ006958-PA"/>
    <property type="gene ID" value="LLOJ006958"/>
</dbReference>
<dbReference type="Pfam" id="PF15296">
    <property type="entry name" value="Codanin-1_C"/>
    <property type="match status" value="1"/>
</dbReference>
<dbReference type="GO" id="GO:0005634">
    <property type="term" value="C:nucleus"/>
    <property type="evidence" value="ECO:0007669"/>
    <property type="project" value="TreeGrafter"/>
</dbReference>
<evidence type="ECO:0000259" key="2">
    <source>
        <dbReference type="Pfam" id="PF15296"/>
    </source>
</evidence>
<feature type="region of interest" description="Disordered" evidence="1">
    <location>
        <begin position="109"/>
        <end position="131"/>
    </location>
</feature>
<keyword evidence="4" id="KW-1185">Reference proteome</keyword>
<feature type="domain" description="Codanin-1 C-terminal" evidence="2">
    <location>
        <begin position="707"/>
        <end position="817"/>
    </location>
</feature>
<reference evidence="3" key="1">
    <citation type="submission" date="2020-05" db="UniProtKB">
        <authorList>
            <consortium name="EnsemblMetazoa"/>
        </authorList>
    </citation>
    <scope>IDENTIFICATION</scope>
    <source>
        <strain evidence="3">Jacobina</strain>
    </source>
</reference>
<dbReference type="AlphaFoldDB" id="A0A1B0CQ09"/>
<accession>A0A1B0CQ09</accession>
<feature type="compositionally biased region" description="Polar residues" evidence="1">
    <location>
        <begin position="22"/>
        <end position="31"/>
    </location>
</feature>
<dbReference type="VEuPathDB" id="VectorBase:LLOJ006958"/>
<dbReference type="Proteomes" id="UP000092461">
    <property type="component" value="Unassembled WGS sequence"/>
</dbReference>
<evidence type="ECO:0000313" key="3">
    <source>
        <dbReference type="EnsemblMetazoa" id="LLOJ006958-PA"/>
    </source>
</evidence>
<feature type="compositionally biased region" description="Polar residues" evidence="1">
    <location>
        <begin position="45"/>
        <end position="55"/>
    </location>
</feature>
<feature type="region of interest" description="Disordered" evidence="1">
    <location>
        <begin position="69"/>
        <end position="93"/>
    </location>
</feature>
<protein>
    <recommendedName>
        <fullName evidence="2">Codanin-1 C-terminal domain-containing protein</fullName>
    </recommendedName>
</protein>
<feature type="region of interest" description="Disordered" evidence="1">
    <location>
        <begin position="20"/>
        <end position="55"/>
    </location>
</feature>
<proteinExistence type="predicted"/>
<dbReference type="GO" id="GO:0006325">
    <property type="term" value="P:chromatin organization"/>
    <property type="evidence" value="ECO:0007669"/>
    <property type="project" value="TreeGrafter"/>
</dbReference>